<gene>
    <name evidence="11" type="ORF">KQX54_010377</name>
</gene>
<dbReference type="Gene3D" id="2.130.10.10">
    <property type="entry name" value="YVTN repeat-like/Quinoprotein amine dehydrogenase"/>
    <property type="match status" value="1"/>
</dbReference>
<dbReference type="PANTHER" id="PTHR44111">
    <property type="entry name" value="ELONGATOR COMPLEX PROTEIN 2"/>
    <property type="match status" value="1"/>
</dbReference>
<dbReference type="SMART" id="SM00320">
    <property type="entry name" value="WD40"/>
    <property type="match status" value="1"/>
</dbReference>
<dbReference type="SUPFAM" id="SSF50978">
    <property type="entry name" value="WD40 repeat-like"/>
    <property type="match status" value="1"/>
</dbReference>
<evidence type="ECO:0000256" key="3">
    <source>
        <dbReference type="ARBA" id="ARBA00005043"/>
    </source>
</evidence>
<dbReference type="GO" id="GO:0002098">
    <property type="term" value="P:tRNA wobble uridine modification"/>
    <property type="evidence" value="ECO:0007669"/>
    <property type="project" value="InterPro"/>
</dbReference>
<evidence type="ECO:0000256" key="1">
    <source>
        <dbReference type="ARBA" id="ARBA00004123"/>
    </source>
</evidence>
<keyword evidence="6" id="KW-0963">Cytoplasm</keyword>
<dbReference type="EMBL" id="JAHXZJ010001864">
    <property type="protein sequence ID" value="KAH0549563.1"/>
    <property type="molecule type" value="Genomic_DNA"/>
</dbReference>
<keyword evidence="7" id="KW-0853">WD repeat</keyword>
<evidence type="ECO:0000256" key="2">
    <source>
        <dbReference type="ARBA" id="ARBA00004496"/>
    </source>
</evidence>
<comment type="pathway">
    <text evidence="3">tRNA modification; 5-methoxycarbonylmethyl-2-thiouridine-tRNA biosynthesis.</text>
</comment>
<dbReference type="InterPro" id="IPR036322">
    <property type="entry name" value="WD40_repeat_dom_sf"/>
</dbReference>
<evidence type="ECO:0000313" key="11">
    <source>
        <dbReference type="EMBL" id="KAH0549563.1"/>
    </source>
</evidence>
<dbReference type="AlphaFoldDB" id="A0AAV7IEM3"/>
<evidence type="ECO:0000313" key="12">
    <source>
        <dbReference type="Proteomes" id="UP000826195"/>
    </source>
</evidence>
<proteinExistence type="inferred from homology"/>
<protein>
    <recommendedName>
        <fullName evidence="5">Elongator complex protein 2</fullName>
    </recommendedName>
</protein>
<organism evidence="11 12">
    <name type="scientific">Cotesia glomerata</name>
    <name type="common">Lepidopteran parasitic wasp</name>
    <name type="synonym">Apanteles glomeratus</name>
    <dbReference type="NCBI Taxonomy" id="32391"/>
    <lineage>
        <taxon>Eukaryota</taxon>
        <taxon>Metazoa</taxon>
        <taxon>Ecdysozoa</taxon>
        <taxon>Arthropoda</taxon>
        <taxon>Hexapoda</taxon>
        <taxon>Insecta</taxon>
        <taxon>Pterygota</taxon>
        <taxon>Neoptera</taxon>
        <taxon>Endopterygota</taxon>
        <taxon>Hymenoptera</taxon>
        <taxon>Apocrita</taxon>
        <taxon>Ichneumonoidea</taxon>
        <taxon>Braconidae</taxon>
        <taxon>Microgastrinae</taxon>
        <taxon>Cotesia</taxon>
    </lineage>
</organism>
<evidence type="ECO:0000256" key="7">
    <source>
        <dbReference type="ARBA" id="ARBA00022574"/>
    </source>
</evidence>
<accession>A0AAV7IEM3</accession>
<dbReference type="InterPro" id="IPR001680">
    <property type="entry name" value="WD40_rpt"/>
</dbReference>
<evidence type="ECO:0000256" key="10">
    <source>
        <dbReference type="ARBA" id="ARBA00023242"/>
    </source>
</evidence>
<keyword evidence="8" id="KW-0819">tRNA processing</keyword>
<keyword evidence="10" id="KW-0539">Nucleus</keyword>
<name>A0AAV7IEM3_COTGL</name>
<evidence type="ECO:0000256" key="8">
    <source>
        <dbReference type="ARBA" id="ARBA00022694"/>
    </source>
</evidence>
<evidence type="ECO:0000256" key="9">
    <source>
        <dbReference type="ARBA" id="ARBA00022737"/>
    </source>
</evidence>
<evidence type="ECO:0000256" key="4">
    <source>
        <dbReference type="ARBA" id="ARBA00005881"/>
    </source>
</evidence>
<dbReference type="GO" id="GO:0033588">
    <property type="term" value="C:elongator holoenzyme complex"/>
    <property type="evidence" value="ECO:0007669"/>
    <property type="project" value="InterPro"/>
</dbReference>
<dbReference type="GO" id="GO:0005737">
    <property type="term" value="C:cytoplasm"/>
    <property type="evidence" value="ECO:0007669"/>
    <property type="project" value="UniProtKB-SubCell"/>
</dbReference>
<dbReference type="GO" id="GO:0005634">
    <property type="term" value="C:nucleus"/>
    <property type="evidence" value="ECO:0007669"/>
    <property type="project" value="UniProtKB-SubCell"/>
</dbReference>
<comment type="caution">
    <text evidence="11">The sequence shown here is derived from an EMBL/GenBank/DDBJ whole genome shotgun (WGS) entry which is preliminary data.</text>
</comment>
<sequence length="118" mass="13424">MEVITNYISCALNRGPHAIDWCRNNNIICYVSSNSVVIYDPDYLETGRIIDKLEKHESRVKVVNWICKNNSDDCSAPKILSASEDGTIIIWDESVTKDYKPNIIVYLDSDLKTAYAAY</sequence>
<evidence type="ECO:0000256" key="6">
    <source>
        <dbReference type="ARBA" id="ARBA00022490"/>
    </source>
</evidence>
<comment type="similarity">
    <text evidence="4">Belongs to the WD repeat ELP2 family.</text>
</comment>
<dbReference type="InterPro" id="IPR037289">
    <property type="entry name" value="Elp2"/>
</dbReference>
<keyword evidence="9" id="KW-0677">Repeat</keyword>
<dbReference type="InterPro" id="IPR015943">
    <property type="entry name" value="WD40/YVTN_repeat-like_dom_sf"/>
</dbReference>
<comment type="subcellular location">
    <subcellularLocation>
        <location evidence="2">Cytoplasm</location>
    </subcellularLocation>
    <subcellularLocation>
        <location evidence="1">Nucleus</location>
    </subcellularLocation>
</comment>
<dbReference type="Proteomes" id="UP000826195">
    <property type="component" value="Unassembled WGS sequence"/>
</dbReference>
<reference evidence="11 12" key="1">
    <citation type="journal article" date="2021" name="J. Hered.">
        <title>A chromosome-level genome assembly of the parasitoid wasp, Cotesia glomerata (Hymenoptera: Braconidae).</title>
        <authorList>
            <person name="Pinto B.J."/>
            <person name="Weis J.J."/>
            <person name="Gamble T."/>
            <person name="Ode P.J."/>
            <person name="Paul R."/>
            <person name="Zaspel J.M."/>
        </authorList>
    </citation>
    <scope>NUCLEOTIDE SEQUENCE [LARGE SCALE GENOMIC DNA]</scope>
    <source>
        <strain evidence="11">CgM1</strain>
    </source>
</reference>
<keyword evidence="12" id="KW-1185">Reference proteome</keyword>
<dbReference type="PANTHER" id="PTHR44111:SF1">
    <property type="entry name" value="ELONGATOR COMPLEX PROTEIN 2"/>
    <property type="match status" value="1"/>
</dbReference>
<evidence type="ECO:0000256" key="5">
    <source>
        <dbReference type="ARBA" id="ARBA00020267"/>
    </source>
</evidence>